<dbReference type="EMBL" id="JAHLQT010003055">
    <property type="protein sequence ID" value="KAG7176553.1"/>
    <property type="molecule type" value="Genomic_DNA"/>
</dbReference>
<dbReference type="GO" id="GO:0032483">
    <property type="term" value="P:regulation of Rab protein signal transduction"/>
    <property type="evidence" value="ECO:0007669"/>
    <property type="project" value="TreeGrafter"/>
</dbReference>
<feature type="region of interest" description="Disordered" evidence="3">
    <location>
        <begin position="715"/>
        <end position="736"/>
    </location>
</feature>
<dbReference type="PANTHER" id="PTHR12296">
    <property type="entry name" value="DENN DOMAIN-CONTAINING PROTEIN 4"/>
    <property type="match status" value="1"/>
</dbReference>
<feature type="compositionally biased region" description="Basic and acidic residues" evidence="3">
    <location>
        <begin position="1459"/>
        <end position="1475"/>
    </location>
</feature>
<feature type="compositionally biased region" description="Polar residues" evidence="3">
    <location>
        <begin position="1558"/>
        <end position="1601"/>
    </location>
</feature>
<feature type="region of interest" description="Disordered" evidence="3">
    <location>
        <begin position="909"/>
        <end position="988"/>
    </location>
</feature>
<dbReference type="SMART" id="SM00800">
    <property type="entry name" value="uDENN"/>
    <property type="match status" value="1"/>
</dbReference>
<feature type="compositionally biased region" description="Polar residues" evidence="3">
    <location>
        <begin position="1611"/>
        <end position="1632"/>
    </location>
</feature>
<evidence type="ECO:0000313" key="7">
    <source>
        <dbReference type="Proteomes" id="UP000747542"/>
    </source>
</evidence>
<dbReference type="Gene3D" id="2.100.10.50">
    <property type="match status" value="1"/>
</dbReference>
<feature type="repeat" description="PPR" evidence="2">
    <location>
        <begin position="803"/>
        <end position="837"/>
    </location>
</feature>
<feature type="region of interest" description="Disordered" evidence="3">
    <location>
        <begin position="1423"/>
        <end position="1673"/>
    </location>
</feature>
<dbReference type="Gene3D" id="3.40.50.11500">
    <property type="match status" value="1"/>
</dbReference>
<dbReference type="InterPro" id="IPR043153">
    <property type="entry name" value="DENN_C"/>
</dbReference>
<dbReference type="InterPro" id="IPR002885">
    <property type="entry name" value="PPR_rpt"/>
</dbReference>
<dbReference type="SMART" id="SM00801">
    <property type="entry name" value="dDENN"/>
    <property type="match status" value="1"/>
</dbReference>
<organism evidence="6 7">
    <name type="scientific">Homarus americanus</name>
    <name type="common">American lobster</name>
    <dbReference type="NCBI Taxonomy" id="6706"/>
    <lineage>
        <taxon>Eukaryota</taxon>
        <taxon>Metazoa</taxon>
        <taxon>Ecdysozoa</taxon>
        <taxon>Arthropoda</taxon>
        <taxon>Crustacea</taxon>
        <taxon>Multicrustacea</taxon>
        <taxon>Malacostraca</taxon>
        <taxon>Eumalacostraca</taxon>
        <taxon>Eucarida</taxon>
        <taxon>Decapoda</taxon>
        <taxon>Pleocyemata</taxon>
        <taxon>Astacidea</taxon>
        <taxon>Nephropoidea</taxon>
        <taxon>Nephropidae</taxon>
        <taxon>Homarus</taxon>
    </lineage>
</organism>
<keyword evidence="1" id="KW-0344">Guanine-nucleotide releasing factor</keyword>
<proteinExistence type="predicted"/>
<feature type="region of interest" description="Disordered" evidence="3">
    <location>
        <begin position="1332"/>
        <end position="1393"/>
    </location>
</feature>
<keyword evidence="7" id="KW-1185">Reference proteome</keyword>
<dbReference type="InterPro" id="IPR005112">
    <property type="entry name" value="dDENN_dom"/>
</dbReference>
<dbReference type="GO" id="GO:0005085">
    <property type="term" value="F:guanyl-nucleotide exchange factor activity"/>
    <property type="evidence" value="ECO:0007669"/>
    <property type="project" value="UniProtKB-KW"/>
</dbReference>
<comment type="caution">
    <text evidence="6">The sequence shown here is derived from an EMBL/GenBank/DDBJ whole genome shotgun (WGS) entry which is preliminary data.</text>
</comment>
<feature type="compositionally biased region" description="Low complexity" evidence="3">
    <location>
        <begin position="1633"/>
        <end position="1652"/>
    </location>
</feature>
<dbReference type="Proteomes" id="UP000747542">
    <property type="component" value="Unassembled WGS sequence"/>
</dbReference>
<evidence type="ECO:0000256" key="1">
    <source>
        <dbReference type="ARBA" id="ARBA00022658"/>
    </source>
</evidence>
<feature type="compositionally biased region" description="Polar residues" evidence="3">
    <location>
        <begin position="965"/>
        <end position="988"/>
    </location>
</feature>
<dbReference type="Pfam" id="PF03456">
    <property type="entry name" value="uDENN"/>
    <property type="match status" value="1"/>
</dbReference>
<dbReference type="Pfam" id="PF03455">
    <property type="entry name" value="dDENN"/>
    <property type="match status" value="1"/>
</dbReference>
<dbReference type="GO" id="GO:0031410">
    <property type="term" value="C:cytoplasmic vesicle"/>
    <property type="evidence" value="ECO:0007669"/>
    <property type="project" value="TreeGrafter"/>
</dbReference>
<evidence type="ECO:0000313" key="6">
    <source>
        <dbReference type="EMBL" id="KAG7176553.1"/>
    </source>
</evidence>
<feature type="compositionally biased region" description="Basic and acidic residues" evidence="3">
    <location>
        <begin position="1954"/>
        <end position="1975"/>
    </location>
</feature>
<dbReference type="InterPro" id="IPR001194">
    <property type="entry name" value="cDENN_dom"/>
</dbReference>
<accession>A0A8J5TQ21</accession>
<dbReference type="InterPro" id="IPR011990">
    <property type="entry name" value="TPR-like_helical_dom_sf"/>
</dbReference>
<reference evidence="6" key="1">
    <citation type="journal article" date="2021" name="Sci. Adv.">
        <title>The American lobster genome reveals insights on longevity, neural, and immune adaptations.</title>
        <authorList>
            <person name="Polinski J.M."/>
            <person name="Zimin A.V."/>
            <person name="Clark K.F."/>
            <person name="Kohn A.B."/>
            <person name="Sadowski N."/>
            <person name="Timp W."/>
            <person name="Ptitsyn A."/>
            <person name="Khanna P."/>
            <person name="Romanova D.Y."/>
            <person name="Williams P."/>
            <person name="Greenwood S.J."/>
            <person name="Moroz L.L."/>
            <person name="Walt D.R."/>
            <person name="Bodnar A.G."/>
        </authorList>
    </citation>
    <scope>NUCLEOTIDE SEQUENCE</scope>
    <source>
        <strain evidence="6">GMGI-L3</strain>
    </source>
</reference>
<dbReference type="PANTHER" id="PTHR12296:SF30">
    <property type="entry name" value="DENN DOMAIN-CONTAINING PROTEIN CRAG"/>
    <property type="match status" value="1"/>
</dbReference>
<dbReference type="PROSITE" id="PS50211">
    <property type="entry name" value="DENN"/>
    <property type="match status" value="1"/>
</dbReference>
<evidence type="ECO:0000256" key="2">
    <source>
        <dbReference type="PROSITE-ProRule" id="PRU00708"/>
    </source>
</evidence>
<feature type="compositionally biased region" description="Low complexity" evidence="3">
    <location>
        <begin position="937"/>
        <end position="947"/>
    </location>
</feature>
<evidence type="ECO:0000256" key="3">
    <source>
        <dbReference type="SAM" id="MobiDB-lite"/>
    </source>
</evidence>
<dbReference type="Pfam" id="PF02141">
    <property type="entry name" value="DENN"/>
    <property type="match status" value="1"/>
</dbReference>
<dbReference type="InterPro" id="IPR037516">
    <property type="entry name" value="Tripartite_DENN"/>
</dbReference>
<evidence type="ECO:0000259" key="4">
    <source>
        <dbReference type="PROSITE" id="PS50211"/>
    </source>
</evidence>
<dbReference type="Gene3D" id="6.10.140.1000">
    <property type="match status" value="1"/>
</dbReference>
<evidence type="ECO:0000259" key="5">
    <source>
        <dbReference type="PROSITE" id="PS51498"/>
    </source>
</evidence>
<dbReference type="InterPro" id="IPR005113">
    <property type="entry name" value="uDENN_dom"/>
</dbReference>
<feature type="domain" description="MABP" evidence="5">
    <location>
        <begin position="38"/>
        <end position="195"/>
    </location>
</feature>
<feature type="compositionally biased region" description="Polar residues" evidence="3">
    <location>
        <begin position="1540"/>
        <end position="1551"/>
    </location>
</feature>
<gene>
    <name evidence="6" type="primary">DENND4A-L</name>
    <name evidence="6" type="ORF">Hamer_G015351</name>
</gene>
<sequence length="2225" mass="244185">MEERRVAEYFVVAGLPVNPLPLADFSCDGATLKSTHNLPPITDIAVINRSLGEIVPDGYTCIETTPTGLVANLNHGALRASEMFLCCRRGRDKQPLVDVGVLYEGRERVMADSQVVEFTHGGRSANINPSGQTTYMTYRRANDNAACNELVVSDICVIMTNRGDQAPHSYCTIDRNLNKGTMVGSDIYVCYKKSMNRSNYIAYMAGVLDSFPYLDRPGFPVPTDLALFCLPMGATLESWPAQAVKPQPVFSTFVLTVTAGEGNSEAVEKVYGAAVTFYEKYPHDRLTQEQRETLKLNEHFGRHNVVHTNKCICILSRWPFFDTFDRFLKYLHNMANSGPHQVPIERYIYHFLEGVPFPSARRPRILIQLDSKERISLAQPEDSPISLSGAKFRQLVMNLRPEGCLTVLLFALTEQKVLLHSLRPDVLTAVSEAISMIIFPFHWQCPYIPLCPLGLSDLLNAPIPFLLGLDSRFFDLYDPPQDVICIDLDTGAMSVPDDKKHFVTKILPNRPVRVLRASLDSLCEKIHKFEKSLQQHLKSQKIEPNSSIDSDFKMKRKEQQLDIEIQEAFLRFTATILKGYSAYLLPIVSAKAGAACDTSSLFDLDAFVKSRDKKYHKFYQLMVSTQMFSKFIEERSFVSDKDASLAFFDDCAEKVIEEDTTVRLLEVELAQSEHTLFLPPPEPLYLPEGVTYSYSGFPKLKPELFPLREPKPALPPQVKAPQTAPASPLARRTKQEVKTDQRLASKYSLTPILWAKCLLSTCYSLWFTQLPAFALTQHHKARFLQLAFKILTNMQKLHLSQADEVSYRVMMQLCGLYSQPIMAVKVLCEMRQNGITPNAITYGYYNRAVMENKWTHSNLFWNKLRNVVIGVSAFKRSGLERAQRRKSSLSLDVVDKCLTDADSASRVSLESGTSLDSHPPAPHAKTDTLSSDPGYCSVSETSESVSSPGAPPTAVPVTKDPAPGGTSSANVSTFSFPPSSSKDPNLTTCSQAPVPSLSTVNETSCISSVSSVTTSIRDSVTPVSISLPLASITTTTAPSLTHTGNTTASPLSVSITTSSSTTTSVAPLSINAFITTSTTTTTITTTTCTSTSSSVPSTTGSMKTTVTPSTISIASTPYSSSSSLSSLATIAPSGSIINTDPSSSTPSPSLPLIGPAFTLVNLVPSSSSTLTTMAPSSSLASTSSVSSYATSRVLDFSESDALRARLGSIVRSSAASLASGADLLVIEYNVAFTSSAGLLMTSALDNSVFENTSRTRLRPTDLADALSPTLDQYDKMSEATAVRTPPDVPISVAQDKVVPEYLRSDSYGSDAKIITNLLRLAKVDIEPLTQVGQFRASSEPPWSETSTPPSTTVDQNSPLHDDMKGVDPLSRSNDSLSDISEEEAGPRTGLVQGFFSRNAPERLSSLFKRSVDSADEKIRGFWRRSASVSRSSSKDSVNLEQGVTDYMDGSMEESVGKSSESKSSADRSSEEKTPEPSEVSDDLESADVKNDRLSTLQPQTLLLPPRSPNININRPSNYSPIPSSPKRMPVTENDPLGAFSPSQTSNDTGSMSGEAPASLTSVAASQVSESPFSALDSSPRQSTSDDSEISSLVSGQSSQPRRLSRRVARSATFTGRSGQDSVRQRGVQRSANSLWTLSPSPSPTHTSNTSYPKRAHSSERAASDDPANSALMASTPTWPSLKLSFSNSSSRLGLASNMASVGLRQATKQIEQIRTQYIDPAMADLGHYRIRLEDSVIPKHNSQHFSPSNFNYRKNELISGGLSSVKSAVTSLSKKYNEIRDAITATNTPVRGGIHSGRMWDGDGDEDSLDGFWSRRESTDVQGVAPLDDPGGITFGGSVFTVGSEGEAIAMQQDLFPPLGWDPTGPFCLGLWLTSCTRCHNCAALLYDEEIMAGWRPDDSNLNTKCTFCEKMTVPLLTITIYDLRQEPRPSKETEDPSESGKPTPAPTGGTGDVTDRGVPPDEPTKEEGKADPNLKDYVGSQLQKKGVRCEPITVPYLSPLVLRKELETVLGHEGDTCLTDAAFTDHHPILYWNLLWYFCRLRVPSHLPGLCLSATTVTRDRVLHPSWEGADWQNVYIRCLWDNTKYHEELGQPMYLQWQQDKRPSPLVSALVKERTKVPRDVMQSALTAMHMDDLTTAMTLVLRELRKRPSTLKKNHFPIYRDLLFLASSCIPPAQLNLTSFDREYRRAYERNEHTYNKLLSRSDTPPPIAAVFCRRYFSQLSL</sequence>
<feature type="region of interest" description="Disordered" evidence="3">
    <location>
        <begin position="1923"/>
        <end position="1976"/>
    </location>
</feature>
<feature type="compositionally biased region" description="Basic and acidic residues" evidence="3">
    <location>
        <begin position="1924"/>
        <end position="1935"/>
    </location>
</feature>
<feature type="compositionally biased region" description="Low complexity" evidence="3">
    <location>
        <begin position="1423"/>
        <end position="1436"/>
    </location>
</feature>
<feature type="domain" description="UDENN" evidence="4">
    <location>
        <begin position="187"/>
        <end position="644"/>
    </location>
</feature>
<protein>
    <submittedName>
        <fullName evidence="6">C-myc promoter-binding protein-like</fullName>
    </submittedName>
</protein>
<feature type="compositionally biased region" description="Low complexity" evidence="3">
    <location>
        <begin position="1337"/>
        <end position="1352"/>
    </location>
</feature>
<dbReference type="InterPro" id="IPR023341">
    <property type="entry name" value="MABP"/>
</dbReference>
<dbReference type="PROSITE" id="PS51498">
    <property type="entry name" value="MABP"/>
    <property type="match status" value="1"/>
</dbReference>
<feature type="compositionally biased region" description="Low complexity" evidence="3">
    <location>
        <begin position="1493"/>
        <end position="1525"/>
    </location>
</feature>
<dbReference type="InterPro" id="IPR051696">
    <property type="entry name" value="DENN_Domain_GEFs"/>
</dbReference>
<dbReference type="Gene3D" id="1.25.40.10">
    <property type="entry name" value="Tetratricopeptide repeat domain"/>
    <property type="match status" value="1"/>
</dbReference>
<dbReference type="SMART" id="SM00799">
    <property type="entry name" value="DENN"/>
    <property type="match status" value="1"/>
</dbReference>
<name>A0A8J5TQ21_HOMAM</name>
<dbReference type="PROSITE" id="PS51375">
    <property type="entry name" value="PPR"/>
    <property type="match status" value="1"/>
</dbReference>
<feature type="region of interest" description="Disordered" evidence="3">
    <location>
        <begin position="1086"/>
        <end position="1105"/>
    </location>
</feature>